<dbReference type="SUPFAM" id="SSF52317">
    <property type="entry name" value="Class I glutamine amidotransferase-like"/>
    <property type="match status" value="1"/>
</dbReference>
<comment type="caution">
    <text evidence="5">The sequence shown here is derived from an EMBL/GenBank/DDBJ whole genome shotgun (WGS) entry which is preliminary data.</text>
</comment>
<dbReference type="InterPro" id="IPR050325">
    <property type="entry name" value="Prot/Nucl_acid_deglycase"/>
</dbReference>
<proteinExistence type="inferred from homology"/>
<dbReference type="Proteomes" id="UP001199816">
    <property type="component" value="Unassembled WGS sequence"/>
</dbReference>
<dbReference type="InterPro" id="IPR002818">
    <property type="entry name" value="DJ-1/PfpI"/>
</dbReference>
<keyword evidence="5" id="KW-0315">Glutamine amidotransferase</keyword>
<evidence type="ECO:0000256" key="3">
    <source>
        <dbReference type="ARBA" id="ARBA00038493"/>
    </source>
</evidence>
<evidence type="ECO:0000256" key="1">
    <source>
        <dbReference type="ARBA" id="ARBA00023016"/>
    </source>
</evidence>
<gene>
    <name evidence="5" type="ORF">LQ567_10820</name>
</gene>
<dbReference type="Gene3D" id="3.40.50.880">
    <property type="match status" value="1"/>
</dbReference>
<evidence type="ECO:0000313" key="5">
    <source>
        <dbReference type="EMBL" id="MCD2423253.1"/>
    </source>
</evidence>
<dbReference type="EMBL" id="JAJNEC010000005">
    <property type="protein sequence ID" value="MCD2423253.1"/>
    <property type="molecule type" value="Genomic_DNA"/>
</dbReference>
<reference evidence="5 6" key="1">
    <citation type="submission" date="2021-11" db="EMBL/GenBank/DDBJ databases">
        <title>Genomic of Niabella pedocola.</title>
        <authorList>
            <person name="Wu T."/>
        </authorList>
    </citation>
    <scope>NUCLEOTIDE SEQUENCE [LARGE SCALE GENOMIC DNA]</scope>
    <source>
        <strain evidence="5 6">JCM 31011</strain>
    </source>
</reference>
<keyword evidence="2" id="KW-0456">Lyase</keyword>
<dbReference type="Pfam" id="PF01965">
    <property type="entry name" value="DJ-1_PfpI"/>
    <property type="match status" value="1"/>
</dbReference>
<evidence type="ECO:0000256" key="2">
    <source>
        <dbReference type="ARBA" id="ARBA00023239"/>
    </source>
</evidence>
<feature type="domain" description="DJ-1/PfpI" evidence="4">
    <location>
        <begin position="27"/>
        <end position="222"/>
    </location>
</feature>
<accession>A0ABS8PQ89</accession>
<sequence>MNRILMVLTSHAEMKNTERTTGVWLGECTDPYYEFTDAGCQVTLCSPEGGKPPVDPLSTVTENITRSNRRFIDDPVARAAFENTLMLREIDPTMFDAVFYAGGHGPLWDLANNEFSGRLILHYLSTGKPVGAVCHGPAALLIAAALKPGLLAGKRITAFTNEEEVLALRANYIPYKLESRLKELGADFRSAVLPFVSHVEMDGLLVTGQNPLSAGATARQVISLLKEPAASLAAHQ</sequence>
<dbReference type="RefSeq" id="WP_231004517.1">
    <property type="nucleotide sequence ID" value="NZ_JAJNEC010000005.1"/>
</dbReference>
<dbReference type="PANTHER" id="PTHR48094">
    <property type="entry name" value="PROTEIN/NUCLEIC ACID DEGLYCASE DJ-1-RELATED"/>
    <property type="match status" value="1"/>
</dbReference>
<keyword evidence="6" id="KW-1185">Reference proteome</keyword>
<evidence type="ECO:0000259" key="4">
    <source>
        <dbReference type="Pfam" id="PF01965"/>
    </source>
</evidence>
<evidence type="ECO:0000313" key="6">
    <source>
        <dbReference type="Proteomes" id="UP001199816"/>
    </source>
</evidence>
<organism evidence="5 6">
    <name type="scientific">Niabella pedocola</name>
    <dbReference type="NCBI Taxonomy" id="1752077"/>
    <lineage>
        <taxon>Bacteria</taxon>
        <taxon>Pseudomonadati</taxon>
        <taxon>Bacteroidota</taxon>
        <taxon>Chitinophagia</taxon>
        <taxon>Chitinophagales</taxon>
        <taxon>Chitinophagaceae</taxon>
        <taxon>Niabella</taxon>
    </lineage>
</organism>
<dbReference type="CDD" id="cd03141">
    <property type="entry name" value="GATase1_Hsp31_like"/>
    <property type="match status" value="1"/>
</dbReference>
<keyword evidence="1" id="KW-0346">Stress response</keyword>
<name>A0ABS8PQ89_9BACT</name>
<dbReference type="InterPro" id="IPR029062">
    <property type="entry name" value="Class_I_gatase-like"/>
</dbReference>
<protein>
    <submittedName>
        <fullName evidence="5">Type 1 glutamine amidotransferase domain-containing protein</fullName>
    </submittedName>
</protein>
<dbReference type="PANTHER" id="PTHR48094:SF11">
    <property type="entry name" value="GLUTATHIONE-INDEPENDENT GLYOXALASE HSP31-RELATED"/>
    <property type="match status" value="1"/>
</dbReference>
<comment type="similarity">
    <text evidence="3">Belongs to the peptidase C56 family. HSP31-like subfamily.</text>
</comment>